<comment type="similarity">
    <text evidence="3 11 13">Belongs to the peptidase S33 family.</text>
</comment>
<dbReference type="Pfam" id="PF00561">
    <property type="entry name" value="Abhydrolase_1"/>
    <property type="match status" value="1"/>
</dbReference>
<evidence type="ECO:0000256" key="9">
    <source>
        <dbReference type="ARBA" id="ARBA00022801"/>
    </source>
</evidence>
<evidence type="ECO:0000256" key="7">
    <source>
        <dbReference type="ARBA" id="ARBA00022490"/>
    </source>
</evidence>
<dbReference type="InterPro" id="IPR002410">
    <property type="entry name" value="Peptidase_S33"/>
</dbReference>
<dbReference type="HOGENOM" id="CLU_043739_2_2_0"/>
<comment type="subcellular location">
    <subcellularLocation>
        <location evidence="2 11">Cytoplasm</location>
    </subcellularLocation>
</comment>
<evidence type="ECO:0000256" key="1">
    <source>
        <dbReference type="ARBA" id="ARBA00001585"/>
    </source>
</evidence>
<evidence type="ECO:0000256" key="8">
    <source>
        <dbReference type="ARBA" id="ARBA00022670"/>
    </source>
</evidence>
<evidence type="ECO:0000256" key="6">
    <source>
        <dbReference type="ARBA" id="ARBA00022438"/>
    </source>
</evidence>
<evidence type="ECO:0000256" key="5">
    <source>
        <dbReference type="ARBA" id="ARBA00021843"/>
    </source>
</evidence>
<dbReference type="MEROPS" id="S33.001"/>
<evidence type="ECO:0000256" key="11">
    <source>
        <dbReference type="PIRNR" id="PIRNR006431"/>
    </source>
</evidence>
<evidence type="ECO:0000313" key="15">
    <source>
        <dbReference type="EMBL" id="ABJ87883.1"/>
    </source>
</evidence>
<dbReference type="PANTHER" id="PTHR43722:SF1">
    <property type="entry name" value="PROLINE IMINOPEPTIDASE"/>
    <property type="match status" value="1"/>
</dbReference>
<keyword evidence="8 11" id="KW-0645">Protease</keyword>
<feature type="domain" description="AB hydrolase-1" evidence="14">
    <location>
        <begin position="49"/>
        <end position="312"/>
    </location>
</feature>
<comment type="catalytic activity">
    <reaction evidence="1 11 13">
        <text>Release of N-terminal proline from a peptide.</text>
        <dbReference type="EC" id="3.4.11.5"/>
    </reaction>
</comment>
<evidence type="ECO:0000259" key="14">
    <source>
        <dbReference type="Pfam" id="PF00561"/>
    </source>
</evidence>
<evidence type="ECO:0000256" key="4">
    <source>
        <dbReference type="ARBA" id="ARBA00012568"/>
    </source>
</evidence>
<dbReference type="OrthoDB" id="9805423at2"/>
<gene>
    <name evidence="15" type="ordered locus">Acid_6970</name>
</gene>
<dbReference type="EC" id="3.4.11.5" evidence="4 11"/>
<keyword evidence="6 11" id="KW-0031">Aminopeptidase</keyword>
<reference evidence="15" key="1">
    <citation type="submission" date="2006-10" db="EMBL/GenBank/DDBJ databases">
        <title>Complete sequence of Solibacter usitatus Ellin6076.</title>
        <authorList>
            <consortium name="US DOE Joint Genome Institute"/>
            <person name="Copeland A."/>
            <person name="Lucas S."/>
            <person name="Lapidus A."/>
            <person name="Barry K."/>
            <person name="Detter J.C."/>
            <person name="Glavina del Rio T."/>
            <person name="Hammon N."/>
            <person name="Israni S."/>
            <person name="Dalin E."/>
            <person name="Tice H."/>
            <person name="Pitluck S."/>
            <person name="Thompson L.S."/>
            <person name="Brettin T."/>
            <person name="Bruce D."/>
            <person name="Han C."/>
            <person name="Tapia R."/>
            <person name="Gilna P."/>
            <person name="Schmutz J."/>
            <person name="Larimer F."/>
            <person name="Land M."/>
            <person name="Hauser L."/>
            <person name="Kyrpides N."/>
            <person name="Mikhailova N."/>
            <person name="Janssen P.H."/>
            <person name="Kuske C.R."/>
            <person name="Richardson P."/>
        </authorList>
    </citation>
    <scope>NUCLEOTIDE SEQUENCE</scope>
    <source>
        <strain evidence="15">Ellin6076</strain>
    </source>
</reference>
<accession>Q01R37</accession>
<dbReference type="GO" id="GO:0004177">
    <property type="term" value="F:aminopeptidase activity"/>
    <property type="evidence" value="ECO:0007669"/>
    <property type="project" value="UniProtKB-UniRule"/>
</dbReference>
<dbReference type="AlphaFoldDB" id="Q01R37"/>
<evidence type="ECO:0000256" key="12">
    <source>
        <dbReference type="PIRSR" id="PIRSR006431-1"/>
    </source>
</evidence>
<protein>
    <recommendedName>
        <fullName evidence="5 11">Proline iminopeptidase</fullName>
        <shortName evidence="11">PIP</shortName>
        <ecNumber evidence="4 11">3.4.11.5</ecNumber>
    </recommendedName>
    <alternativeName>
        <fullName evidence="10 11">Prolyl aminopeptidase</fullName>
    </alternativeName>
</protein>
<dbReference type="Gene3D" id="3.40.50.1820">
    <property type="entry name" value="alpha/beta hydrolase"/>
    <property type="match status" value="1"/>
</dbReference>
<evidence type="ECO:0000256" key="2">
    <source>
        <dbReference type="ARBA" id="ARBA00004496"/>
    </source>
</evidence>
<evidence type="ECO:0000256" key="10">
    <source>
        <dbReference type="ARBA" id="ARBA00029605"/>
    </source>
</evidence>
<feature type="active site" description="Proton donor" evidence="12">
    <location>
        <position position="308"/>
    </location>
</feature>
<dbReference type="ESTHER" id="solue-q01r37">
    <property type="family name" value="Proline_iminopeptidase"/>
</dbReference>
<feature type="active site" description="Nucleophile" evidence="12">
    <location>
        <position position="124"/>
    </location>
</feature>
<dbReference type="KEGG" id="sus:Acid_6970"/>
<keyword evidence="7 11" id="KW-0963">Cytoplasm</keyword>
<dbReference type="SUPFAM" id="SSF53474">
    <property type="entry name" value="alpha/beta-Hydrolases"/>
    <property type="match status" value="1"/>
</dbReference>
<dbReference type="InterPro" id="IPR000073">
    <property type="entry name" value="AB_hydrolase_1"/>
</dbReference>
<proteinExistence type="inferred from homology"/>
<dbReference type="InParanoid" id="Q01R37"/>
<organism evidence="15">
    <name type="scientific">Solibacter usitatus (strain Ellin6076)</name>
    <dbReference type="NCBI Taxonomy" id="234267"/>
    <lineage>
        <taxon>Bacteria</taxon>
        <taxon>Pseudomonadati</taxon>
        <taxon>Acidobacteriota</taxon>
        <taxon>Terriglobia</taxon>
        <taxon>Bryobacterales</taxon>
        <taxon>Solibacteraceae</taxon>
        <taxon>Candidatus Solibacter</taxon>
    </lineage>
</organism>
<feature type="active site" evidence="12">
    <location>
        <position position="280"/>
    </location>
</feature>
<evidence type="ECO:0000256" key="3">
    <source>
        <dbReference type="ARBA" id="ARBA00010088"/>
    </source>
</evidence>
<dbReference type="NCBIfam" id="TIGR01249">
    <property type="entry name" value="pro_imino_pep_1"/>
    <property type="match status" value="1"/>
</dbReference>
<name>Q01R37_SOLUE</name>
<evidence type="ECO:0000256" key="13">
    <source>
        <dbReference type="RuleBase" id="RU003421"/>
    </source>
</evidence>
<dbReference type="EMBL" id="CP000473">
    <property type="protein sequence ID" value="ABJ87883.1"/>
    <property type="molecule type" value="Genomic_DNA"/>
</dbReference>
<dbReference type="GO" id="GO:0005737">
    <property type="term" value="C:cytoplasm"/>
    <property type="evidence" value="ECO:0007669"/>
    <property type="project" value="UniProtKB-SubCell"/>
</dbReference>
<dbReference type="InterPro" id="IPR005944">
    <property type="entry name" value="Pro_iminopeptidase"/>
</dbReference>
<dbReference type="eggNOG" id="COG0596">
    <property type="taxonomic scope" value="Bacteria"/>
</dbReference>
<dbReference type="PANTHER" id="PTHR43722">
    <property type="entry name" value="PROLINE IMINOPEPTIDASE"/>
    <property type="match status" value="1"/>
</dbReference>
<dbReference type="InterPro" id="IPR029058">
    <property type="entry name" value="AB_hydrolase_fold"/>
</dbReference>
<keyword evidence="9 11" id="KW-0378">Hydrolase</keyword>
<dbReference type="PIRSF" id="PIRSF006431">
    <property type="entry name" value="Pept_S33"/>
    <property type="match status" value="1"/>
</dbReference>
<dbReference type="PRINTS" id="PR00793">
    <property type="entry name" value="PROAMNOPTASE"/>
</dbReference>
<sequence>MPNHPLSRSVAKDPVTWLYPAIEPYNTGRLQVSPVHELYFEESGNPSGKPVIFLHGGPGGGSDPKQRRFFHPEKYRIVNFDQRGCGKSTPYASLEANTTWDLVADIEKIREHLGIERWQVFGGSWGSTLALAYSETHPERATEVVLRGIFLLRKQELDWFYQRGASVLYPDAWEPYLAHIPEHERDDLLSAYHRRLTSDDPAVRLAAAKIWSGWEGATSKLLPDAAFAGHYEEDEFALAFARIEAHYFLNKGFFETEDQLLRNVSRIRHLPGVIVQGRYDVVCPMESAWALYRAWPEAELIITPDSGHSAFDPPNTRALVVATDRLAGS</sequence>
<dbReference type="STRING" id="234267.Acid_6970"/>
<dbReference type="GO" id="GO:0006508">
    <property type="term" value="P:proteolysis"/>
    <property type="evidence" value="ECO:0007669"/>
    <property type="project" value="UniProtKB-KW"/>
</dbReference>